<keyword evidence="2" id="KW-1185">Reference proteome</keyword>
<evidence type="ECO:0000313" key="2">
    <source>
        <dbReference type="Proteomes" id="UP001500742"/>
    </source>
</evidence>
<name>A0ABP7PC78_9SPHI</name>
<sequence>MKILLGKNDDKAVFVKTLLKKHTKTKPNTEANHVFLTELLYAVEEIKLIKTGQLKGRPAEELLKELP</sequence>
<dbReference type="EMBL" id="BAAAZC010000007">
    <property type="protein sequence ID" value="GAA3963280.1"/>
    <property type="molecule type" value="Genomic_DNA"/>
</dbReference>
<dbReference type="RefSeq" id="WP_259091310.1">
    <property type="nucleotide sequence ID" value="NZ_BAAAZC010000007.1"/>
</dbReference>
<proteinExistence type="predicted"/>
<protein>
    <submittedName>
        <fullName evidence="1">Uncharacterized protein</fullName>
    </submittedName>
</protein>
<accession>A0ABP7PC78</accession>
<dbReference type="Proteomes" id="UP001500742">
    <property type="component" value="Unassembled WGS sequence"/>
</dbReference>
<evidence type="ECO:0000313" key="1">
    <source>
        <dbReference type="EMBL" id="GAA3963280.1"/>
    </source>
</evidence>
<comment type="caution">
    <text evidence="1">The sequence shown here is derived from an EMBL/GenBank/DDBJ whole genome shotgun (WGS) entry which is preliminary data.</text>
</comment>
<reference evidence="2" key="1">
    <citation type="journal article" date="2019" name="Int. J. Syst. Evol. Microbiol.">
        <title>The Global Catalogue of Microorganisms (GCM) 10K type strain sequencing project: providing services to taxonomists for standard genome sequencing and annotation.</title>
        <authorList>
            <consortium name="The Broad Institute Genomics Platform"/>
            <consortium name="The Broad Institute Genome Sequencing Center for Infectious Disease"/>
            <person name="Wu L."/>
            <person name="Ma J."/>
        </authorList>
    </citation>
    <scope>NUCLEOTIDE SEQUENCE [LARGE SCALE GENOMIC DNA]</scope>
    <source>
        <strain evidence="2">JCM 16601</strain>
    </source>
</reference>
<organism evidence="1 2">
    <name type="scientific">Mucilaginibacter dorajii</name>
    <dbReference type="NCBI Taxonomy" id="692994"/>
    <lineage>
        <taxon>Bacteria</taxon>
        <taxon>Pseudomonadati</taxon>
        <taxon>Bacteroidota</taxon>
        <taxon>Sphingobacteriia</taxon>
        <taxon>Sphingobacteriales</taxon>
        <taxon>Sphingobacteriaceae</taxon>
        <taxon>Mucilaginibacter</taxon>
    </lineage>
</organism>
<gene>
    <name evidence="1" type="ORF">GCM10022210_09220</name>
</gene>